<feature type="compositionally biased region" description="Basic residues" evidence="14">
    <location>
        <begin position="115"/>
        <end position="132"/>
    </location>
</feature>
<proteinExistence type="evidence at transcript level"/>
<feature type="compositionally biased region" description="Basic and acidic residues" evidence="14">
    <location>
        <begin position="133"/>
        <end position="163"/>
    </location>
</feature>
<evidence type="ECO:0000313" key="16">
    <source>
        <dbReference type="EMBL" id="CAB3266587.1"/>
    </source>
</evidence>
<dbReference type="InterPro" id="IPR000504">
    <property type="entry name" value="RRM_dom"/>
</dbReference>
<dbReference type="Pfam" id="PF00076">
    <property type="entry name" value="RRM_1"/>
    <property type="match status" value="1"/>
</dbReference>
<evidence type="ECO:0000256" key="4">
    <source>
        <dbReference type="ARBA" id="ARBA00022664"/>
    </source>
</evidence>
<evidence type="ECO:0000256" key="2">
    <source>
        <dbReference type="ARBA" id="ARBA00010269"/>
    </source>
</evidence>
<dbReference type="EMBL" id="LR790725">
    <property type="protein sequence ID" value="CAB3266587.1"/>
    <property type="molecule type" value="mRNA"/>
</dbReference>
<comment type="similarity">
    <text evidence="2">Belongs to the splicing factor SR family.</text>
</comment>
<dbReference type="FunFam" id="3.30.70.330:FF:000155">
    <property type="entry name" value="serine/arginine-rich splicing factor 10 isoform X1"/>
    <property type="match status" value="1"/>
</dbReference>
<evidence type="ECO:0000256" key="3">
    <source>
        <dbReference type="ARBA" id="ARBA00022553"/>
    </source>
</evidence>
<dbReference type="GO" id="GO:0003723">
    <property type="term" value="F:RNA binding"/>
    <property type="evidence" value="ECO:0007669"/>
    <property type="project" value="UniProtKB-UniRule"/>
</dbReference>
<dbReference type="Gene3D" id="3.30.70.330">
    <property type="match status" value="1"/>
</dbReference>
<evidence type="ECO:0000256" key="12">
    <source>
        <dbReference type="ARBA" id="ARBA00084028"/>
    </source>
</evidence>
<evidence type="ECO:0000256" key="5">
    <source>
        <dbReference type="ARBA" id="ARBA00022884"/>
    </source>
</evidence>
<feature type="compositionally biased region" description="Basic and acidic residues" evidence="14">
    <location>
        <begin position="171"/>
        <end position="204"/>
    </location>
</feature>
<dbReference type="GO" id="GO:0016607">
    <property type="term" value="C:nuclear speck"/>
    <property type="evidence" value="ECO:0007669"/>
    <property type="project" value="UniProtKB-SubCell"/>
</dbReference>
<dbReference type="GO" id="GO:0006397">
    <property type="term" value="P:mRNA processing"/>
    <property type="evidence" value="ECO:0007669"/>
    <property type="project" value="UniProtKB-KW"/>
</dbReference>
<keyword evidence="7" id="KW-0539">Nucleus</keyword>
<name>A0A6F9DT16_9ASCI</name>
<protein>
    <recommendedName>
        <fullName evidence="8">Serine/arginine-rich splicing factor 10</fullName>
    </recommendedName>
    <alternativeName>
        <fullName evidence="10">FUS-interacting serine-arginine-rich protein 1</fullName>
    </alternativeName>
    <alternativeName>
        <fullName evidence="12">Splicing factor, arginine/serine-rich 13A</fullName>
    </alternativeName>
    <alternativeName>
        <fullName evidence="9">TLS-associated protein with Ser-Arg repeats</fullName>
    </alternativeName>
    <alternativeName>
        <fullName evidence="11">TLS-associated serine-arginine protein</fullName>
    </alternativeName>
</protein>
<dbReference type="PANTHER" id="PTHR48034">
    <property type="entry name" value="TRANSFORMER-2 SEX-DETERMINING PROTEIN-RELATED"/>
    <property type="match status" value="1"/>
</dbReference>
<dbReference type="GO" id="GO:0008380">
    <property type="term" value="P:RNA splicing"/>
    <property type="evidence" value="ECO:0007669"/>
    <property type="project" value="UniProtKB-KW"/>
</dbReference>
<evidence type="ECO:0000256" key="11">
    <source>
        <dbReference type="ARBA" id="ARBA00082354"/>
    </source>
</evidence>
<dbReference type="AlphaFoldDB" id="A0A6F9DT16"/>
<accession>A0A6F9DT16</accession>
<dbReference type="GO" id="GO:0048025">
    <property type="term" value="P:negative regulation of mRNA splicing, via spliceosome"/>
    <property type="evidence" value="ECO:0007669"/>
    <property type="project" value="UniProtKB-ARBA"/>
</dbReference>
<evidence type="ECO:0000256" key="6">
    <source>
        <dbReference type="ARBA" id="ARBA00023187"/>
    </source>
</evidence>
<keyword evidence="4" id="KW-0507">mRNA processing</keyword>
<evidence type="ECO:0000259" key="15">
    <source>
        <dbReference type="PROSITE" id="PS50102"/>
    </source>
</evidence>
<evidence type="ECO:0000256" key="14">
    <source>
        <dbReference type="SAM" id="MobiDB-lite"/>
    </source>
</evidence>
<evidence type="ECO:0000256" key="1">
    <source>
        <dbReference type="ARBA" id="ARBA00004324"/>
    </source>
</evidence>
<dbReference type="SUPFAM" id="SSF54928">
    <property type="entry name" value="RNA-binding domain, RBD"/>
    <property type="match status" value="1"/>
</dbReference>
<evidence type="ECO:0000256" key="8">
    <source>
        <dbReference type="ARBA" id="ARBA00067946"/>
    </source>
</evidence>
<evidence type="ECO:0000256" key="9">
    <source>
        <dbReference type="ARBA" id="ARBA00078560"/>
    </source>
</evidence>
<dbReference type="SMART" id="SM00360">
    <property type="entry name" value="RRM"/>
    <property type="match status" value="1"/>
</dbReference>
<reference evidence="16" key="1">
    <citation type="submission" date="2020-04" db="EMBL/GenBank/DDBJ databases">
        <authorList>
            <person name="Neveu A P."/>
        </authorList>
    </citation>
    <scope>NUCLEOTIDE SEQUENCE</scope>
    <source>
        <tissue evidence="16">Whole embryo</tissue>
    </source>
</reference>
<evidence type="ECO:0000256" key="13">
    <source>
        <dbReference type="PROSITE-ProRule" id="PRU00176"/>
    </source>
</evidence>
<keyword evidence="6" id="KW-0508">mRNA splicing</keyword>
<dbReference type="InterPro" id="IPR012677">
    <property type="entry name" value="Nucleotide-bd_a/b_plait_sf"/>
</dbReference>
<dbReference type="InterPro" id="IPR050441">
    <property type="entry name" value="RBM"/>
</dbReference>
<evidence type="ECO:0000256" key="7">
    <source>
        <dbReference type="ARBA" id="ARBA00023242"/>
    </source>
</evidence>
<organism evidence="16">
    <name type="scientific">Phallusia mammillata</name>
    <dbReference type="NCBI Taxonomy" id="59560"/>
    <lineage>
        <taxon>Eukaryota</taxon>
        <taxon>Metazoa</taxon>
        <taxon>Chordata</taxon>
        <taxon>Tunicata</taxon>
        <taxon>Ascidiacea</taxon>
        <taxon>Phlebobranchia</taxon>
        <taxon>Ascidiidae</taxon>
        <taxon>Phallusia</taxon>
    </lineage>
</organism>
<feature type="region of interest" description="Disordered" evidence="14">
    <location>
        <begin position="88"/>
        <end position="241"/>
    </location>
</feature>
<dbReference type="PROSITE" id="PS50102">
    <property type="entry name" value="RRM"/>
    <property type="match status" value="1"/>
</dbReference>
<keyword evidence="3" id="KW-0597">Phosphoprotein</keyword>
<evidence type="ECO:0000256" key="10">
    <source>
        <dbReference type="ARBA" id="ARBA00080089"/>
    </source>
</evidence>
<feature type="compositionally biased region" description="Basic and acidic residues" evidence="14">
    <location>
        <begin position="88"/>
        <end position="101"/>
    </location>
</feature>
<sequence length="241" mass="28819">MSRGRPSSSLFVRNIADSCRPEDLRREFIRFGPITDVYIPLDYYTRRARGFAYIQFEDTRDAEDALYAMDRKWICGRYIEVQFAAGDRKTPGQMRSKDASPPRRGGRYSRSPYNSRRHSRSRSRSHERRRSPERRYSRSRSRERYQREDYSRRRSPENGYDRHAMRRSRSRSYERGRFSRDPVQRSPSYEKDTRYREDSREASPRRRHSPPPPNHAYESPPRNVHSGHRRSRSASRGSASS</sequence>
<gene>
    <name evidence="16" type="primary">Srsf12</name>
</gene>
<keyword evidence="5 13" id="KW-0694">RNA-binding</keyword>
<dbReference type="InterPro" id="IPR035979">
    <property type="entry name" value="RBD_domain_sf"/>
</dbReference>
<comment type="subcellular location">
    <subcellularLocation>
        <location evidence="1">Nucleus speckle</location>
    </subcellularLocation>
</comment>
<feature type="domain" description="RRM" evidence="15">
    <location>
        <begin position="8"/>
        <end position="86"/>
    </location>
</feature>